<accession>A0ABT0LKB9</accession>
<dbReference type="Gene3D" id="3.30.1460.10">
    <property type="match status" value="1"/>
</dbReference>
<reference evidence="1 2" key="1">
    <citation type="submission" date="2022-01" db="EMBL/GenBank/DDBJ databases">
        <title>Whole genome-based taxonomy of the Shewanellaceae.</title>
        <authorList>
            <person name="Martin-Rodriguez A.J."/>
        </authorList>
    </citation>
    <scope>NUCLEOTIDE SEQUENCE [LARGE SCALE GENOMIC DNA]</scope>
    <source>
        <strain evidence="1 2">DSM 17177</strain>
    </source>
</reference>
<dbReference type="CDD" id="cd17035">
    <property type="entry name" value="T3SC_IB_Spa15-like"/>
    <property type="match status" value="1"/>
</dbReference>
<keyword evidence="2" id="KW-1185">Reference proteome</keyword>
<comment type="caution">
    <text evidence="1">The sequence shown here is derived from an EMBL/GenBank/DDBJ whole genome shotgun (WGS) entry which is preliminary data.</text>
</comment>
<dbReference type="EMBL" id="JAKIKS010000179">
    <property type="protein sequence ID" value="MCL1127596.1"/>
    <property type="molecule type" value="Genomic_DNA"/>
</dbReference>
<proteinExistence type="predicted"/>
<protein>
    <submittedName>
        <fullName evidence="1">Uncharacterized protein</fullName>
    </submittedName>
</protein>
<dbReference type="RefSeq" id="WP_248943036.1">
    <property type="nucleotide sequence ID" value="NZ_JAKIKS010000179.1"/>
</dbReference>
<evidence type="ECO:0000313" key="1">
    <source>
        <dbReference type="EMBL" id="MCL1127596.1"/>
    </source>
</evidence>
<dbReference type="Proteomes" id="UP001203423">
    <property type="component" value="Unassembled WGS sequence"/>
</dbReference>
<organism evidence="1 2">
    <name type="scientific">Shewanella surugensis</name>
    <dbReference type="NCBI Taxonomy" id="212020"/>
    <lineage>
        <taxon>Bacteria</taxon>
        <taxon>Pseudomonadati</taxon>
        <taxon>Pseudomonadota</taxon>
        <taxon>Gammaproteobacteria</taxon>
        <taxon>Alteromonadales</taxon>
        <taxon>Shewanellaceae</taxon>
        <taxon>Shewanella</taxon>
    </lineage>
</organism>
<dbReference type="InterPro" id="IPR003065">
    <property type="entry name" value="Invas_SpaK"/>
</dbReference>
<dbReference type="SUPFAM" id="SSF69635">
    <property type="entry name" value="Type III secretory system chaperone-like"/>
    <property type="match status" value="1"/>
</dbReference>
<name>A0ABT0LKB9_9GAMM</name>
<dbReference type="Pfam" id="PF03519">
    <property type="entry name" value="Invas_SpaK"/>
    <property type="match status" value="1"/>
</dbReference>
<sequence length="153" mass="17421">MQIQSPLSFSQNYHQSLKYLVEQALISLGCPADKLTNIHSHSSIHLEFDSLPSITLNIEDDRLWLWSAFTDLTFDFITQQASELFIILQEPIPLLELEQAILVKATTGYELKALVDISCLHSPQNLGMLIKSFHEKVDAINQVLTMHVTRLPY</sequence>
<evidence type="ECO:0000313" key="2">
    <source>
        <dbReference type="Proteomes" id="UP001203423"/>
    </source>
</evidence>
<dbReference type="PRINTS" id="PR01305">
    <property type="entry name" value="SSPAKPROTEIN"/>
</dbReference>
<gene>
    <name evidence="1" type="ORF">L2764_24755</name>
</gene>